<dbReference type="GO" id="GO:0005783">
    <property type="term" value="C:endoplasmic reticulum"/>
    <property type="evidence" value="ECO:0007669"/>
    <property type="project" value="TreeGrafter"/>
</dbReference>
<keyword evidence="3" id="KW-1185">Reference proteome</keyword>
<organism evidence="2 3">
    <name type="scientific">Populus deltoides</name>
    <name type="common">Eastern poplar</name>
    <name type="synonym">Eastern cottonwood</name>
    <dbReference type="NCBI Taxonomy" id="3696"/>
    <lineage>
        <taxon>Eukaryota</taxon>
        <taxon>Viridiplantae</taxon>
        <taxon>Streptophyta</taxon>
        <taxon>Embryophyta</taxon>
        <taxon>Tracheophyta</taxon>
        <taxon>Spermatophyta</taxon>
        <taxon>Magnoliopsida</taxon>
        <taxon>eudicotyledons</taxon>
        <taxon>Gunneridae</taxon>
        <taxon>Pentapetalae</taxon>
        <taxon>rosids</taxon>
        <taxon>fabids</taxon>
        <taxon>Malpighiales</taxon>
        <taxon>Salicaceae</taxon>
        <taxon>Saliceae</taxon>
        <taxon>Populus</taxon>
    </lineage>
</organism>
<proteinExistence type="predicted"/>
<dbReference type="InterPro" id="IPR008803">
    <property type="entry name" value="RHD3/Sey1"/>
</dbReference>
<feature type="compositionally biased region" description="Basic and acidic residues" evidence="1">
    <location>
        <begin position="253"/>
        <end position="267"/>
    </location>
</feature>
<dbReference type="AlphaFoldDB" id="A0A8T2X063"/>
<dbReference type="PANTHER" id="PTHR45923">
    <property type="entry name" value="PROTEIN SEY1"/>
    <property type="match status" value="1"/>
</dbReference>
<evidence type="ECO:0000313" key="2">
    <source>
        <dbReference type="EMBL" id="KAH8486528.1"/>
    </source>
</evidence>
<gene>
    <name evidence="2" type="ORF">H0E87_025510</name>
</gene>
<evidence type="ECO:0000256" key="1">
    <source>
        <dbReference type="SAM" id="MobiDB-lite"/>
    </source>
</evidence>
<dbReference type="GO" id="GO:0016320">
    <property type="term" value="P:endoplasmic reticulum membrane fusion"/>
    <property type="evidence" value="ECO:0007669"/>
    <property type="project" value="TreeGrafter"/>
</dbReference>
<dbReference type="GO" id="GO:0003924">
    <property type="term" value="F:GTPase activity"/>
    <property type="evidence" value="ECO:0007669"/>
    <property type="project" value="TreeGrafter"/>
</dbReference>
<comment type="caution">
    <text evidence="2">The sequence shown here is derived from an EMBL/GenBank/DDBJ whole genome shotgun (WGS) entry which is preliminary data.</text>
</comment>
<name>A0A8T2X063_POPDE</name>
<evidence type="ECO:0000313" key="3">
    <source>
        <dbReference type="Proteomes" id="UP000807159"/>
    </source>
</evidence>
<feature type="region of interest" description="Disordered" evidence="1">
    <location>
        <begin position="253"/>
        <end position="278"/>
    </location>
</feature>
<protein>
    <submittedName>
        <fullName evidence="2">Uncharacterized protein</fullName>
    </submittedName>
</protein>
<dbReference type="Pfam" id="PF05879">
    <property type="entry name" value="RHD3_GTPase"/>
    <property type="match status" value="1"/>
</dbReference>
<reference evidence="2" key="1">
    <citation type="journal article" date="2021" name="J. Hered.">
        <title>Genome Assembly of Salicaceae Populus deltoides (Eastern Cottonwood) I-69 Based on Nanopore Sequencing and Hi-C Technologies.</title>
        <authorList>
            <person name="Bai S."/>
            <person name="Wu H."/>
            <person name="Zhang J."/>
            <person name="Pan Z."/>
            <person name="Zhao W."/>
            <person name="Li Z."/>
            <person name="Tong C."/>
        </authorList>
    </citation>
    <scope>NUCLEOTIDE SEQUENCE</scope>
    <source>
        <tissue evidence="2">Leaf</tissue>
    </source>
</reference>
<sequence>MDYFDRLFLVSGEASGGVISPVGSIGVSSNKTKVLRGSCKNSGFIEIRRSRSSLGLSAGCFACGFLRISKVGLFGEKDLLREALVLLLNLANHTPLEYLEPVLREDIQKLRDEVAKPEAHKKTALSEVAIVSFPPFLLTFLSMLRGEVAALPSYEEKEEQFKEQVDQLRRRISDSFSTGFSFSLWQAGKTVKENKDMDLPAHKVMKPPMLLNRASNSTTISIKAELCAQGLPKVLRDYSLDFYSVNLGSEQRERFQENPRGNVKDYEDQLFSKSQVDE</sequence>
<dbReference type="PANTHER" id="PTHR45923:SF20">
    <property type="entry name" value="PROTEIN ROOT HAIR DEFECTIVE 3 HOMOLOG 2"/>
    <property type="match status" value="1"/>
</dbReference>
<dbReference type="Proteomes" id="UP000807159">
    <property type="component" value="Chromosome 15"/>
</dbReference>
<accession>A0A8T2X063</accession>
<dbReference type="EMBL" id="JACEGQ020000015">
    <property type="protein sequence ID" value="KAH8486528.1"/>
    <property type="molecule type" value="Genomic_DNA"/>
</dbReference>